<evidence type="ECO:0000256" key="5">
    <source>
        <dbReference type="ARBA" id="ARBA00022692"/>
    </source>
</evidence>
<dbReference type="PANTHER" id="PTHR43057">
    <property type="entry name" value="ARSENITE EFFLUX TRANSPORTER"/>
    <property type="match status" value="1"/>
</dbReference>
<keyword evidence="4" id="KW-1003">Cell membrane</keyword>
<feature type="transmembrane region" description="Helical" evidence="8">
    <location>
        <begin position="446"/>
        <end position="467"/>
    </location>
</feature>
<feature type="transmembrane region" description="Helical" evidence="8">
    <location>
        <begin position="66"/>
        <end position="87"/>
    </location>
</feature>
<feature type="transmembrane region" description="Helical" evidence="8">
    <location>
        <begin position="139"/>
        <end position="158"/>
    </location>
</feature>
<keyword evidence="10" id="KW-1185">Reference proteome</keyword>
<evidence type="ECO:0000256" key="2">
    <source>
        <dbReference type="ARBA" id="ARBA00010110"/>
    </source>
</evidence>
<dbReference type="GO" id="GO:0015104">
    <property type="term" value="F:antimonite transmembrane transporter activity"/>
    <property type="evidence" value="ECO:0007669"/>
    <property type="project" value="TreeGrafter"/>
</dbReference>
<feature type="transmembrane region" description="Helical" evidence="8">
    <location>
        <begin position="345"/>
        <end position="363"/>
    </location>
</feature>
<evidence type="ECO:0000256" key="7">
    <source>
        <dbReference type="ARBA" id="ARBA00023136"/>
    </source>
</evidence>
<protein>
    <submittedName>
        <fullName evidence="9">Sodium bile acid symporter family-domain-containing protein</fullName>
    </submittedName>
</protein>
<evidence type="ECO:0000256" key="4">
    <source>
        <dbReference type="ARBA" id="ARBA00022475"/>
    </source>
</evidence>
<reference evidence="9" key="1">
    <citation type="submission" date="2021-02" db="EMBL/GenBank/DDBJ databases">
        <title>First Annotated Genome of the Yellow-green Alga Tribonema minus.</title>
        <authorList>
            <person name="Mahan K.M."/>
        </authorList>
    </citation>
    <scope>NUCLEOTIDE SEQUENCE</scope>
    <source>
        <strain evidence="9">UTEX B ZZ1240</strain>
    </source>
</reference>
<keyword evidence="5 8" id="KW-0812">Transmembrane</keyword>
<dbReference type="InterPro" id="IPR038770">
    <property type="entry name" value="Na+/solute_symporter_sf"/>
</dbReference>
<feature type="transmembrane region" description="Helical" evidence="8">
    <location>
        <begin position="32"/>
        <end position="54"/>
    </location>
</feature>
<gene>
    <name evidence="9" type="ORF">JKP88DRAFT_240987</name>
</gene>
<evidence type="ECO:0000256" key="1">
    <source>
        <dbReference type="ARBA" id="ARBA00004651"/>
    </source>
</evidence>
<organism evidence="9 10">
    <name type="scientific">Tribonema minus</name>
    <dbReference type="NCBI Taxonomy" id="303371"/>
    <lineage>
        <taxon>Eukaryota</taxon>
        <taxon>Sar</taxon>
        <taxon>Stramenopiles</taxon>
        <taxon>Ochrophyta</taxon>
        <taxon>PX clade</taxon>
        <taxon>Xanthophyceae</taxon>
        <taxon>Tribonematales</taxon>
        <taxon>Tribonemataceae</taxon>
        <taxon>Tribonema</taxon>
    </lineage>
</organism>
<evidence type="ECO:0000313" key="9">
    <source>
        <dbReference type="EMBL" id="KAG5186384.1"/>
    </source>
</evidence>
<evidence type="ECO:0000256" key="6">
    <source>
        <dbReference type="ARBA" id="ARBA00022989"/>
    </source>
</evidence>
<dbReference type="Proteomes" id="UP000664859">
    <property type="component" value="Unassembled WGS sequence"/>
</dbReference>
<feature type="transmembrane region" description="Helical" evidence="8">
    <location>
        <begin position="170"/>
        <end position="192"/>
    </location>
</feature>
<proteinExistence type="inferred from homology"/>
<dbReference type="Gene3D" id="1.20.1530.20">
    <property type="match status" value="1"/>
</dbReference>
<dbReference type="GO" id="GO:0015297">
    <property type="term" value="F:antiporter activity"/>
    <property type="evidence" value="ECO:0007669"/>
    <property type="project" value="InterPro"/>
</dbReference>
<dbReference type="AlphaFoldDB" id="A0A836CI42"/>
<comment type="subcellular location">
    <subcellularLocation>
        <location evidence="1">Cell membrane</location>
        <topology evidence="1">Multi-pass membrane protein</topology>
    </subcellularLocation>
</comment>
<dbReference type="Pfam" id="PF01758">
    <property type="entry name" value="SBF"/>
    <property type="match status" value="1"/>
</dbReference>
<dbReference type="InterPro" id="IPR002657">
    <property type="entry name" value="BilAc:Na_symport/Acr3"/>
</dbReference>
<dbReference type="InterPro" id="IPR004706">
    <property type="entry name" value="Arsenical-R_Acr3"/>
</dbReference>
<evidence type="ECO:0000256" key="8">
    <source>
        <dbReference type="SAM" id="Phobius"/>
    </source>
</evidence>
<dbReference type="GO" id="GO:0015105">
    <property type="term" value="F:arsenite transmembrane transporter activity"/>
    <property type="evidence" value="ECO:0007669"/>
    <property type="project" value="TreeGrafter"/>
</dbReference>
<comment type="caution">
    <text evidence="9">The sequence shown here is derived from an EMBL/GenBank/DDBJ whole genome shotgun (WGS) entry which is preliminary data.</text>
</comment>
<dbReference type="OrthoDB" id="187348at2759"/>
<dbReference type="NCBIfam" id="TIGR00832">
    <property type="entry name" value="acr3"/>
    <property type="match status" value="1"/>
</dbReference>
<name>A0A836CI42_9STRA</name>
<feature type="transmembrane region" description="Helical" evidence="8">
    <location>
        <begin position="99"/>
        <end position="119"/>
    </location>
</feature>
<sequence>MPAEALVAETQREEGAVPISALAHKLDCFQRYLSLWVGLMMIAGAAIGALAPVIPEKLNEATFFDISLPVAILVWLMIFPMTLKIDFASIRYITRHPRSLVVTLFCNWAFQPFLMYGLAKLFFGVIYSSVLDETTQAQYIAGSVILGGSPCTAMVFVWSSMVGGHAAYTFIQVAINDLLLMVLYVPTLYLLLDLSDVEIPYVTIILAVVVFVAVPFLLGAVVRWWLLRKCTAAAGAERLQALDRLFSPVTMFGLLATVLLTFIFQGPTIQSSWVDILLIAVPLTVQTYIAFTVAFGTLYVLGVEWIIAAPAGFISSSNFFELGIAIAMSSCGIGSGAALATTVGVLTEVPVMLSLVYITVALRPRFCKRDKQRQDEEQRRHCCSTRKTLSKSTSSVHARTQYTGHLYLDCNWAIYTVPVHENTIICVNEHINVWPLPSFFPCLDECCAVVLSLLMCATLLFIVMGRIRQSTKLWCYVALSANLQCQGTSALVRMTVMFAMK</sequence>
<dbReference type="EMBL" id="JAFCMP010000112">
    <property type="protein sequence ID" value="KAG5186384.1"/>
    <property type="molecule type" value="Genomic_DNA"/>
</dbReference>
<evidence type="ECO:0000313" key="10">
    <source>
        <dbReference type="Proteomes" id="UP000664859"/>
    </source>
</evidence>
<comment type="similarity">
    <text evidence="2">Belongs to the arsenical resistance-3 (ACR3) (TC 2.A.59) family.</text>
</comment>
<feature type="transmembrane region" description="Helical" evidence="8">
    <location>
        <begin position="204"/>
        <end position="225"/>
    </location>
</feature>
<feature type="transmembrane region" description="Helical" evidence="8">
    <location>
        <begin position="285"/>
        <end position="307"/>
    </location>
</feature>
<accession>A0A836CI42</accession>
<keyword evidence="6 8" id="KW-1133">Transmembrane helix</keyword>
<keyword evidence="7 8" id="KW-0472">Membrane</keyword>
<dbReference type="PANTHER" id="PTHR43057:SF1">
    <property type="entry name" value="ARSENICAL-RESISTANCE PROTEIN 3"/>
    <property type="match status" value="1"/>
</dbReference>
<feature type="transmembrane region" description="Helical" evidence="8">
    <location>
        <begin position="245"/>
        <end position="265"/>
    </location>
</feature>
<keyword evidence="3" id="KW-0813">Transport</keyword>
<evidence type="ECO:0000256" key="3">
    <source>
        <dbReference type="ARBA" id="ARBA00022448"/>
    </source>
</evidence>
<dbReference type="GO" id="GO:0005886">
    <property type="term" value="C:plasma membrane"/>
    <property type="evidence" value="ECO:0007669"/>
    <property type="project" value="UniProtKB-SubCell"/>
</dbReference>